<feature type="transmembrane region" description="Helical" evidence="1">
    <location>
        <begin position="6"/>
        <end position="27"/>
    </location>
</feature>
<keyword evidence="3" id="KW-1185">Reference proteome</keyword>
<evidence type="ECO:0000313" key="3">
    <source>
        <dbReference type="Proteomes" id="UP001597368"/>
    </source>
</evidence>
<sequence>MHDIAAIALALFLVVTGVSHLIFPGYFRTLVPAWFPWAGAAVACSGAAEIVVGAVLLVPGGGAAGGWAAGALITAYLASHLDALRHARRDRPRLLDRPVGVAARLVVNAVYIGWAVMVALSAP</sequence>
<dbReference type="EMBL" id="JBHUFV010000083">
    <property type="protein sequence ID" value="MFD1939436.1"/>
    <property type="molecule type" value="Genomic_DNA"/>
</dbReference>
<evidence type="ECO:0008006" key="4">
    <source>
        <dbReference type="Google" id="ProtNLM"/>
    </source>
</evidence>
<evidence type="ECO:0000256" key="1">
    <source>
        <dbReference type="SAM" id="Phobius"/>
    </source>
</evidence>
<feature type="transmembrane region" description="Helical" evidence="1">
    <location>
        <begin position="64"/>
        <end position="84"/>
    </location>
</feature>
<keyword evidence="1" id="KW-0812">Transmembrane</keyword>
<dbReference type="RefSeq" id="WP_379581711.1">
    <property type="nucleotide sequence ID" value="NZ_JBHUFV010000083.1"/>
</dbReference>
<dbReference type="PANTHER" id="PTHR36974:SF1">
    <property type="entry name" value="DOXX FAMILY MEMBRANE PROTEIN"/>
    <property type="match status" value="1"/>
</dbReference>
<dbReference type="Proteomes" id="UP001597368">
    <property type="component" value="Unassembled WGS sequence"/>
</dbReference>
<proteinExistence type="predicted"/>
<keyword evidence="1" id="KW-0472">Membrane</keyword>
<dbReference type="PANTHER" id="PTHR36974">
    <property type="entry name" value="MEMBRANE PROTEIN-RELATED"/>
    <property type="match status" value="1"/>
</dbReference>
<name>A0ABW4TCK2_9ACTN</name>
<keyword evidence="1" id="KW-1133">Transmembrane helix</keyword>
<organism evidence="2 3">
    <name type="scientific">Nonomuraea mangrovi</name>
    <dbReference type="NCBI Taxonomy" id="2316207"/>
    <lineage>
        <taxon>Bacteria</taxon>
        <taxon>Bacillati</taxon>
        <taxon>Actinomycetota</taxon>
        <taxon>Actinomycetes</taxon>
        <taxon>Streptosporangiales</taxon>
        <taxon>Streptosporangiaceae</taxon>
        <taxon>Nonomuraea</taxon>
    </lineage>
</organism>
<protein>
    <recommendedName>
        <fullName evidence="4">DoxX family membrane protein</fullName>
    </recommendedName>
</protein>
<gene>
    <name evidence="2" type="ORF">ACFSKW_49045</name>
</gene>
<accession>A0ABW4TCK2</accession>
<evidence type="ECO:0000313" key="2">
    <source>
        <dbReference type="EMBL" id="MFD1939436.1"/>
    </source>
</evidence>
<reference evidence="3" key="1">
    <citation type="journal article" date="2019" name="Int. J. Syst. Evol. Microbiol.">
        <title>The Global Catalogue of Microorganisms (GCM) 10K type strain sequencing project: providing services to taxonomists for standard genome sequencing and annotation.</title>
        <authorList>
            <consortium name="The Broad Institute Genomics Platform"/>
            <consortium name="The Broad Institute Genome Sequencing Center for Infectious Disease"/>
            <person name="Wu L."/>
            <person name="Ma J."/>
        </authorList>
    </citation>
    <scope>NUCLEOTIDE SEQUENCE [LARGE SCALE GENOMIC DNA]</scope>
    <source>
        <strain evidence="3">ICMP 6774ER</strain>
    </source>
</reference>
<feature type="transmembrane region" description="Helical" evidence="1">
    <location>
        <begin position="105"/>
        <end position="122"/>
    </location>
</feature>
<comment type="caution">
    <text evidence="2">The sequence shown here is derived from an EMBL/GenBank/DDBJ whole genome shotgun (WGS) entry which is preliminary data.</text>
</comment>
<feature type="transmembrane region" description="Helical" evidence="1">
    <location>
        <begin position="34"/>
        <end position="58"/>
    </location>
</feature>